<feature type="transmembrane region" description="Helical" evidence="5">
    <location>
        <begin position="400"/>
        <end position="417"/>
    </location>
</feature>
<dbReference type="Pfam" id="PF00916">
    <property type="entry name" value="Sulfate_transp"/>
    <property type="match status" value="1"/>
</dbReference>
<feature type="transmembrane region" description="Helical" evidence="5">
    <location>
        <begin position="349"/>
        <end position="367"/>
    </location>
</feature>
<reference evidence="7 8" key="1">
    <citation type="journal article" date="2022" name="Int. J. Syst. Evol. Microbiol.">
        <title>Noviherbaspirillum aridicola sp. nov., isolated from an arid soil in Pakistan.</title>
        <authorList>
            <person name="Khan I.U."/>
            <person name="Saqib M."/>
            <person name="Amin A."/>
            <person name="Hussain F."/>
            <person name="Li L."/>
            <person name="Liu Y.H."/>
            <person name="Fang B.Z."/>
            <person name="Ahmed I."/>
            <person name="Li W.J."/>
        </authorList>
    </citation>
    <scope>NUCLEOTIDE SEQUENCE [LARGE SCALE GENOMIC DNA]</scope>
    <source>
        <strain evidence="7 8">NCCP-691</strain>
    </source>
</reference>
<name>A0ABQ4Q1U7_9BURK</name>
<evidence type="ECO:0000259" key="6">
    <source>
        <dbReference type="PROSITE" id="PS50801"/>
    </source>
</evidence>
<dbReference type="Proteomes" id="UP000887222">
    <property type="component" value="Unassembled WGS sequence"/>
</dbReference>
<comment type="caution">
    <text evidence="7">The sequence shown here is derived from an EMBL/GenBank/DDBJ whole genome shotgun (WGS) entry which is preliminary data.</text>
</comment>
<evidence type="ECO:0000313" key="8">
    <source>
        <dbReference type="Proteomes" id="UP000887222"/>
    </source>
</evidence>
<feature type="transmembrane region" description="Helical" evidence="5">
    <location>
        <begin position="136"/>
        <end position="156"/>
    </location>
</feature>
<dbReference type="Gene3D" id="3.30.750.24">
    <property type="entry name" value="STAS domain"/>
    <property type="match status" value="1"/>
</dbReference>
<evidence type="ECO:0000256" key="5">
    <source>
        <dbReference type="SAM" id="Phobius"/>
    </source>
</evidence>
<dbReference type="RefSeq" id="WP_220806996.1">
    <property type="nucleotide sequence ID" value="NZ_BPMK01000003.1"/>
</dbReference>
<gene>
    <name evidence="7" type="ORF">NCCP691_08390</name>
</gene>
<accession>A0ABQ4Q1U7</accession>
<dbReference type="SUPFAM" id="SSF52091">
    <property type="entry name" value="SpoIIaa-like"/>
    <property type="match status" value="1"/>
</dbReference>
<feature type="transmembrane region" description="Helical" evidence="5">
    <location>
        <begin position="28"/>
        <end position="48"/>
    </location>
</feature>
<dbReference type="CDD" id="cd07042">
    <property type="entry name" value="STAS_SulP_like_sulfate_transporter"/>
    <property type="match status" value="1"/>
</dbReference>
<feature type="transmembrane region" description="Helical" evidence="5">
    <location>
        <begin position="202"/>
        <end position="220"/>
    </location>
</feature>
<evidence type="ECO:0000256" key="1">
    <source>
        <dbReference type="ARBA" id="ARBA00004141"/>
    </source>
</evidence>
<dbReference type="InterPro" id="IPR011547">
    <property type="entry name" value="SLC26A/SulP_dom"/>
</dbReference>
<feature type="transmembrane region" description="Helical" evidence="5">
    <location>
        <begin position="374"/>
        <end position="394"/>
    </location>
</feature>
<keyword evidence="8" id="KW-1185">Reference proteome</keyword>
<feature type="transmembrane region" description="Helical" evidence="5">
    <location>
        <begin position="254"/>
        <end position="271"/>
    </location>
</feature>
<evidence type="ECO:0000256" key="2">
    <source>
        <dbReference type="ARBA" id="ARBA00022692"/>
    </source>
</evidence>
<keyword evidence="2 5" id="KW-0812">Transmembrane</keyword>
<dbReference type="InterPro" id="IPR001902">
    <property type="entry name" value="SLC26A/SulP_fam"/>
</dbReference>
<organism evidence="7 8">
    <name type="scientific">Noviherbaspirillum aridicola</name>
    <dbReference type="NCBI Taxonomy" id="2849687"/>
    <lineage>
        <taxon>Bacteria</taxon>
        <taxon>Pseudomonadati</taxon>
        <taxon>Pseudomonadota</taxon>
        <taxon>Betaproteobacteria</taxon>
        <taxon>Burkholderiales</taxon>
        <taxon>Oxalobacteraceae</taxon>
        <taxon>Noviherbaspirillum</taxon>
    </lineage>
</organism>
<comment type="subcellular location">
    <subcellularLocation>
        <location evidence="1">Membrane</location>
        <topology evidence="1">Multi-pass membrane protein</topology>
    </subcellularLocation>
</comment>
<feature type="transmembrane region" description="Helical" evidence="5">
    <location>
        <begin position="319"/>
        <end position="343"/>
    </location>
</feature>
<dbReference type="EMBL" id="BPMK01000003">
    <property type="protein sequence ID" value="GIZ50825.1"/>
    <property type="molecule type" value="Genomic_DNA"/>
</dbReference>
<dbReference type="PANTHER" id="PTHR11814">
    <property type="entry name" value="SULFATE TRANSPORTER"/>
    <property type="match status" value="1"/>
</dbReference>
<keyword evidence="4 5" id="KW-0472">Membrane</keyword>
<feature type="domain" description="STAS" evidence="6">
    <location>
        <begin position="448"/>
        <end position="554"/>
    </location>
</feature>
<dbReference type="InterPro" id="IPR002645">
    <property type="entry name" value="STAS_dom"/>
</dbReference>
<dbReference type="InterPro" id="IPR036513">
    <property type="entry name" value="STAS_dom_sf"/>
</dbReference>
<dbReference type="PROSITE" id="PS50801">
    <property type="entry name" value="STAS"/>
    <property type="match status" value="1"/>
</dbReference>
<evidence type="ECO:0000256" key="4">
    <source>
        <dbReference type="ARBA" id="ARBA00023136"/>
    </source>
</evidence>
<proteinExistence type="predicted"/>
<feature type="transmembrane region" description="Helical" evidence="5">
    <location>
        <begin position="103"/>
        <end position="124"/>
    </location>
</feature>
<evidence type="ECO:0000256" key="3">
    <source>
        <dbReference type="ARBA" id="ARBA00022989"/>
    </source>
</evidence>
<dbReference type="Pfam" id="PF01740">
    <property type="entry name" value="STAS"/>
    <property type="match status" value="1"/>
</dbReference>
<sequence>MQISPRLRRFFPFLQWPRPTPAGLRQDVWAGITVGLVLVPQAVAYAALAGMPAETGLYAALLPAIVGILWGSAPLLAVGPVALTSLLTFGSLAPLAEPGSAKWVGLAIWLSLYAGLIQFLLGAFRLGRIASLVSQPVMTGFINAAAIIIIVSQLPALTGLRADDPGSLMRQLRDDGTRVLLSCGFGLASLLLLALFKRLWPAFPGVLAVCVLGIGAGRLLDYERLGGAVVGAIPAGLPALSLPPSIPLASHQELWPAALVLALISFTEAMTSCRALSRKRNEAWDENQELIGQGLAKTVAGFTGAFPVSGSFSRSALNLYAGAQSAWATLVATLCVLLSLLFLTDLIRHLPLAVLAAMIMMPVFSLLDLRALRRLFAVSRLDAAIALVTFFVTLFSMPRLHWGVVAGVVLTMGAFLYRRTEPRIIEVSLHADGTLRDRARFSLPPLAPDLLAVRIDAALNFLTSAALLRFIGERCRQDRGLRRVLLCASGINDIDTTGTDALAQLHASLQAEGISLQLCSVKKQVMEMLEKAGFAQTLGPARIFPTDSAAVAALSEGGGYGGIARAAR</sequence>
<keyword evidence="3 5" id="KW-1133">Transmembrane helix</keyword>
<evidence type="ECO:0000313" key="7">
    <source>
        <dbReference type="EMBL" id="GIZ50825.1"/>
    </source>
</evidence>
<feature type="transmembrane region" description="Helical" evidence="5">
    <location>
        <begin position="176"/>
        <end position="195"/>
    </location>
</feature>
<feature type="transmembrane region" description="Helical" evidence="5">
    <location>
        <begin position="60"/>
        <end position="83"/>
    </location>
</feature>
<protein>
    <submittedName>
        <fullName evidence="7">Sodium-independent anion transporter</fullName>
    </submittedName>
</protein>